<dbReference type="EMBL" id="RBIN01000004">
    <property type="protein sequence ID" value="RKR04331.1"/>
    <property type="molecule type" value="Genomic_DNA"/>
</dbReference>
<dbReference type="RefSeq" id="WP_245977760.1">
    <property type="nucleotide sequence ID" value="NZ_RBIN01000004.1"/>
</dbReference>
<dbReference type="FunFam" id="1.20.1250.20:FF:000134">
    <property type="entry name" value="MFS sugar transporter protein"/>
    <property type="match status" value="1"/>
</dbReference>
<dbReference type="InterPro" id="IPR005829">
    <property type="entry name" value="Sugar_transporter_CS"/>
</dbReference>
<feature type="transmembrane region" description="Helical" evidence="8">
    <location>
        <begin position="363"/>
        <end position="388"/>
    </location>
</feature>
<dbReference type="InterPro" id="IPR020846">
    <property type="entry name" value="MFS_dom"/>
</dbReference>
<feature type="transmembrane region" description="Helical" evidence="8">
    <location>
        <begin position="335"/>
        <end position="357"/>
    </location>
</feature>
<dbReference type="InterPro" id="IPR036259">
    <property type="entry name" value="MFS_trans_sf"/>
</dbReference>
<feature type="transmembrane region" description="Helical" evidence="8">
    <location>
        <begin position="70"/>
        <end position="87"/>
    </location>
</feature>
<evidence type="ECO:0000256" key="6">
    <source>
        <dbReference type="ARBA" id="ARBA00023136"/>
    </source>
</evidence>
<feature type="transmembrane region" description="Helical" evidence="8">
    <location>
        <begin position="99"/>
        <end position="118"/>
    </location>
</feature>
<proteinExistence type="inferred from homology"/>
<feature type="transmembrane region" description="Helical" evidence="8">
    <location>
        <begin position="269"/>
        <end position="295"/>
    </location>
</feature>
<dbReference type="PRINTS" id="PR00171">
    <property type="entry name" value="SUGRTRNSPORT"/>
</dbReference>
<organism evidence="10 11">
    <name type="scientific">Kushneria sinocarnis</name>
    <dbReference type="NCBI Taxonomy" id="595502"/>
    <lineage>
        <taxon>Bacteria</taxon>
        <taxon>Pseudomonadati</taxon>
        <taxon>Pseudomonadota</taxon>
        <taxon>Gammaproteobacteria</taxon>
        <taxon>Oceanospirillales</taxon>
        <taxon>Halomonadaceae</taxon>
        <taxon>Kushneria</taxon>
    </lineage>
</organism>
<dbReference type="PROSITE" id="PS00216">
    <property type="entry name" value="SUGAR_TRANSPORT_1"/>
    <property type="match status" value="1"/>
</dbReference>
<comment type="subcellular location">
    <subcellularLocation>
        <location evidence="1">Membrane</location>
        <topology evidence="1">Multi-pass membrane protein</topology>
    </subcellularLocation>
</comment>
<keyword evidence="6 8" id="KW-0472">Membrane</keyword>
<dbReference type="SUPFAM" id="SSF103473">
    <property type="entry name" value="MFS general substrate transporter"/>
    <property type="match status" value="1"/>
</dbReference>
<feature type="transmembrane region" description="Helical" evidence="8">
    <location>
        <begin position="124"/>
        <end position="146"/>
    </location>
</feature>
<feature type="transmembrane region" description="Helical" evidence="8">
    <location>
        <begin position="307"/>
        <end position="328"/>
    </location>
</feature>
<feature type="transmembrane region" description="Helical" evidence="8">
    <location>
        <begin position="185"/>
        <end position="206"/>
    </location>
</feature>
<evidence type="ECO:0000256" key="5">
    <source>
        <dbReference type="ARBA" id="ARBA00022989"/>
    </source>
</evidence>
<dbReference type="AlphaFoldDB" id="A0A420WX50"/>
<evidence type="ECO:0000256" key="1">
    <source>
        <dbReference type="ARBA" id="ARBA00004141"/>
    </source>
</evidence>
<dbReference type="Gene3D" id="1.20.1250.20">
    <property type="entry name" value="MFS general substrate transporter like domains"/>
    <property type="match status" value="1"/>
</dbReference>
<dbReference type="PANTHER" id="PTHR48020">
    <property type="entry name" value="PROTON MYO-INOSITOL COTRANSPORTER"/>
    <property type="match status" value="1"/>
</dbReference>
<dbReference type="Pfam" id="PF00083">
    <property type="entry name" value="Sugar_tr"/>
    <property type="match status" value="1"/>
</dbReference>
<comment type="caution">
    <text evidence="10">The sequence shown here is derived from an EMBL/GenBank/DDBJ whole genome shotgun (WGS) entry which is preliminary data.</text>
</comment>
<dbReference type="GO" id="GO:0016020">
    <property type="term" value="C:membrane"/>
    <property type="evidence" value="ECO:0007669"/>
    <property type="project" value="UniProtKB-SubCell"/>
</dbReference>
<keyword evidence="11" id="KW-1185">Reference proteome</keyword>
<sequence length="479" mass="51688">MSDQSSGSDTAAARDQKPDAVLHADIVPMVWFSCALAALAGLLFGMDIGVISGALPFIKQDFHVSTAMEGWIVSSMMVGAALGALMAGGISQRFGRRKALLYSSLLFFVGALVAVIAPNTTVLVIARILLGLAVGVASFTAPLYLSEVAPERIRGTTISFYQLMVTIGILAAFVSNLAFSYVESWRWMFGVLMIPAFMLFLGVLMVPTSPRWLAARDRFDEAREVLQRLRSSQAEVDYEMKEIQESVESESQSRGWDMFKENPNFRRSVMLGICLQLVQQFTGMNAIMYFAPQIFQLSGFEGTAAQLWSTVVTGLINVLATFIAIGFIDRLGRKPILYAGFTIMATSMAVLALILGIGPSTTFLQYTAMGALLIFVAGFAMSAGPLIWTLCAEIQPLHGRDFGISASTVSNWVGNFAVGQFFPVMIAGIGGTATFGILAGLNAVFIVLTFMLIPETKGISLESIEKKLMSGKALRNIGS</sequence>
<feature type="transmembrane region" description="Helical" evidence="8">
    <location>
        <begin position="158"/>
        <end position="179"/>
    </location>
</feature>
<evidence type="ECO:0000256" key="7">
    <source>
        <dbReference type="RuleBase" id="RU003346"/>
    </source>
</evidence>
<evidence type="ECO:0000313" key="11">
    <source>
        <dbReference type="Proteomes" id="UP000281975"/>
    </source>
</evidence>
<name>A0A420WX50_9GAMM</name>
<evidence type="ECO:0000256" key="4">
    <source>
        <dbReference type="ARBA" id="ARBA00022692"/>
    </source>
</evidence>
<feature type="transmembrane region" description="Helical" evidence="8">
    <location>
        <begin position="409"/>
        <end position="429"/>
    </location>
</feature>
<dbReference type="GO" id="GO:0022857">
    <property type="term" value="F:transmembrane transporter activity"/>
    <property type="evidence" value="ECO:0007669"/>
    <property type="project" value="InterPro"/>
</dbReference>
<dbReference type="PANTHER" id="PTHR48020:SF12">
    <property type="entry name" value="PROTON MYO-INOSITOL COTRANSPORTER"/>
    <property type="match status" value="1"/>
</dbReference>
<keyword evidence="5 8" id="KW-1133">Transmembrane helix</keyword>
<dbReference type="NCBIfam" id="TIGR00879">
    <property type="entry name" value="SP"/>
    <property type="match status" value="1"/>
</dbReference>
<dbReference type="InterPro" id="IPR050814">
    <property type="entry name" value="Myo-inositol_Transporter"/>
</dbReference>
<evidence type="ECO:0000313" key="10">
    <source>
        <dbReference type="EMBL" id="RKR04331.1"/>
    </source>
</evidence>
<dbReference type="InterPro" id="IPR005828">
    <property type="entry name" value="MFS_sugar_transport-like"/>
</dbReference>
<evidence type="ECO:0000256" key="2">
    <source>
        <dbReference type="ARBA" id="ARBA00010992"/>
    </source>
</evidence>
<protein>
    <submittedName>
        <fullName evidence="10">SP family galactose:H+ symporter-like MFS transporter</fullName>
    </submittedName>
</protein>
<reference evidence="10 11" key="1">
    <citation type="submission" date="2018-10" db="EMBL/GenBank/DDBJ databases">
        <title>Genomic Encyclopedia of Type Strains, Phase IV (KMG-IV): sequencing the most valuable type-strain genomes for metagenomic binning, comparative biology and taxonomic classification.</title>
        <authorList>
            <person name="Goeker M."/>
        </authorList>
    </citation>
    <scope>NUCLEOTIDE SEQUENCE [LARGE SCALE GENOMIC DNA]</scope>
    <source>
        <strain evidence="10 11">DSM 23229</strain>
    </source>
</reference>
<feature type="domain" description="Major facilitator superfamily (MFS) profile" evidence="9">
    <location>
        <begin position="33"/>
        <end position="457"/>
    </location>
</feature>
<feature type="transmembrane region" description="Helical" evidence="8">
    <location>
        <begin position="30"/>
        <end position="58"/>
    </location>
</feature>
<keyword evidence="3 7" id="KW-0813">Transport</keyword>
<evidence type="ECO:0000256" key="8">
    <source>
        <dbReference type="SAM" id="Phobius"/>
    </source>
</evidence>
<accession>A0A420WX50</accession>
<dbReference type="Proteomes" id="UP000281975">
    <property type="component" value="Unassembled WGS sequence"/>
</dbReference>
<dbReference type="InterPro" id="IPR003663">
    <property type="entry name" value="Sugar/inositol_transpt"/>
</dbReference>
<feature type="transmembrane region" description="Helical" evidence="8">
    <location>
        <begin position="435"/>
        <end position="453"/>
    </location>
</feature>
<gene>
    <name evidence="10" type="ORF">C7446_1536</name>
</gene>
<keyword evidence="4 8" id="KW-0812">Transmembrane</keyword>
<dbReference type="PROSITE" id="PS00217">
    <property type="entry name" value="SUGAR_TRANSPORT_2"/>
    <property type="match status" value="1"/>
</dbReference>
<comment type="similarity">
    <text evidence="2 7">Belongs to the major facilitator superfamily. Sugar transporter (TC 2.A.1.1) family.</text>
</comment>
<dbReference type="PROSITE" id="PS50850">
    <property type="entry name" value="MFS"/>
    <property type="match status" value="1"/>
</dbReference>
<evidence type="ECO:0000256" key="3">
    <source>
        <dbReference type="ARBA" id="ARBA00022448"/>
    </source>
</evidence>
<evidence type="ECO:0000259" key="9">
    <source>
        <dbReference type="PROSITE" id="PS50850"/>
    </source>
</evidence>